<gene>
    <name evidence="1" type="ORF">PAXRUDRAFT_34935</name>
</gene>
<organism evidence="1 2">
    <name type="scientific">Paxillus rubicundulus Ve08.2h10</name>
    <dbReference type="NCBI Taxonomy" id="930991"/>
    <lineage>
        <taxon>Eukaryota</taxon>
        <taxon>Fungi</taxon>
        <taxon>Dikarya</taxon>
        <taxon>Basidiomycota</taxon>
        <taxon>Agaricomycotina</taxon>
        <taxon>Agaricomycetes</taxon>
        <taxon>Agaricomycetidae</taxon>
        <taxon>Boletales</taxon>
        <taxon>Paxilineae</taxon>
        <taxon>Paxillaceae</taxon>
        <taxon>Paxillus</taxon>
    </lineage>
</organism>
<dbReference type="OrthoDB" id="3246731at2759"/>
<reference evidence="2" key="2">
    <citation type="submission" date="2015-01" db="EMBL/GenBank/DDBJ databases">
        <title>Evolutionary Origins and Diversification of the Mycorrhizal Mutualists.</title>
        <authorList>
            <consortium name="DOE Joint Genome Institute"/>
            <consortium name="Mycorrhizal Genomics Consortium"/>
            <person name="Kohler A."/>
            <person name="Kuo A."/>
            <person name="Nagy L.G."/>
            <person name="Floudas D."/>
            <person name="Copeland A."/>
            <person name="Barry K.W."/>
            <person name="Cichocki N."/>
            <person name="Veneault-Fourrey C."/>
            <person name="LaButti K."/>
            <person name="Lindquist E.A."/>
            <person name="Lipzen A."/>
            <person name="Lundell T."/>
            <person name="Morin E."/>
            <person name="Murat C."/>
            <person name="Riley R."/>
            <person name="Ohm R."/>
            <person name="Sun H."/>
            <person name="Tunlid A."/>
            <person name="Henrissat B."/>
            <person name="Grigoriev I.V."/>
            <person name="Hibbett D.S."/>
            <person name="Martin F."/>
        </authorList>
    </citation>
    <scope>NUCLEOTIDE SEQUENCE [LARGE SCALE GENOMIC DNA]</scope>
    <source>
        <strain evidence="2">Ve08.2h10</strain>
    </source>
</reference>
<dbReference type="HOGENOM" id="CLU_1300063_0_0_1"/>
<keyword evidence="2" id="KW-1185">Reference proteome</keyword>
<reference evidence="1 2" key="1">
    <citation type="submission" date="2014-04" db="EMBL/GenBank/DDBJ databases">
        <authorList>
            <consortium name="DOE Joint Genome Institute"/>
            <person name="Kuo A."/>
            <person name="Kohler A."/>
            <person name="Jargeat P."/>
            <person name="Nagy L.G."/>
            <person name="Floudas D."/>
            <person name="Copeland A."/>
            <person name="Barry K.W."/>
            <person name="Cichocki N."/>
            <person name="Veneault-Fourrey C."/>
            <person name="LaButti K."/>
            <person name="Lindquist E.A."/>
            <person name="Lipzen A."/>
            <person name="Lundell T."/>
            <person name="Morin E."/>
            <person name="Murat C."/>
            <person name="Sun H."/>
            <person name="Tunlid A."/>
            <person name="Henrissat B."/>
            <person name="Grigoriev I.V."/>
            <person name="Hibbett D.S."/>
            <person name="Martin F."/>
            <person name="Nordberg H.P."/>
            <person name="Cantor M.N."/>
            <person name="Hua S.X."/>
        </authorList>
    </citation>
    <scope>NUCLEOTIDE SEQUENCE [LARGE SCALE GENOMIC DNA]</scope>
    <source>
        <strain evidence="1 2">Ve08.2h10</strain>
    </source>
</reference>
<dbReference type="Proteomes" id="UP000054538">
    <property type="component" value="Unassembled WGS sequence"/>
</dbReference>
<accession>A0A0D0DK11</accession>
<dbReference type="InParanoid" id="A0A0D0DK11"/>
<sequence>MLDTGSKLTWQHLHATNLNDLTGILQWMGDQHGGQAKGLGLHLHIHIYRNIKMVHVKESVKKMMRSLVCMEHLDFTGTMEKIEQDGGKPGVDWVQDKVQSQFTLAAMCWEKCFIPRVVWQNDNTNSNIIEALHSDVNSEGVHCSLVCGVKKGLQFDLMKSQSLKVWSGQFEDNHD</sequence>
<evidence type="ECO:0000313" key="1">
    <source>
        <dbReference type="EMBL" id="KIK91468.1"/>
    </source>
</evidence>
<proteinExistence type="predicted"/>
<dbReference type="AlphaFoldDB" id="A0A0D0DK11"/>
<evidence type="ECO:0000313" key="2">
    <source>
        <dbReference type="Proteomes" id="UP000054538"/>
    </source>
</evidence>
<dbReference type="EMBL" id="KN825384">
    <property type="protein sequence ID" value="KIK91468.1"/>
    <property type="molecule type" value="Genomic_DNA"/>
</dbReference>
<protein>
    <submittedName>
        <fullName evidence="1">Uncharacterized protein</fullName>
    </submittedName>
</protein>
<name>A0A0D0DK11_9AGAM</name>